<sequence>MTDPIPQSADTVRRAPAVHCTREDVLMKSKLGKALLITAGALAVAGVSAPAYAHVDAGGGGHFFATAEDPFVAGEQHGWAKTDDIFVAGAQWGWASSSEVGGGEEGVIHIR</sequence>
<evidence type="ECO:0008006" key="3">
    <source>
        <dbReference type="Google" id="ProtNLM"/>
    </source>
</evidence>
<gene>
    <name evidence="1" type="ORF">GCM10009760_00890</name>
</gene>
<name>A0ABP5KDL8_9ACTN</name>
<comment type="caution">
    <text evidence="1">The sequence shown here is derived from an EMBL/GenBank/DDBJ whole genome shotgun (WGS) entry which is preliminary data.</text>
</comment>
<evidence type="ECO:0000313" key="1">
    <source>
        <dbReference type="EMBL" id="GAA2129549.1"/>
    </source>
</evidence>
<protein>
    <recommendedName>
        <fullName evidence="3">Lactococcin 972 family bacteriocin</fullName>
    </recommendedName>
</protein>
<dbReference type="Proteomes" id="UP001422759">
    <property type="component" value="Unassembled WGS sequence"/>
</dbReference>
<reference evidence="2" key="1">
    <citation type="journal article" date="2019" name="Int. J. Syst. Evol. Microbiol.">
        <title>The Global Catalogue of Microorganisms (GCM) 10K type strain sequencing project: providing services to taxonomists for standard genome sequencing and annotation.</title>
        <authorList>
            <consortium name="The Broad Institute Genomics Platform"/>
            <consortium name="The Broad Institute Genome Sequencing Center for Infectious Disease"/>
            <person name="Wu L."/>
            <person name="Ma J."/>
        </authorList>
    </citation>
    <scope>NUCLEOTIDE SEQUENCE [LARGE SCALE GENOMIC DNA]</scope>
    <source>
        <strain evidence="2">JCM 14560</strain>
    </source>
</reference>
<keyword evidence="2" id="KW-1185">Reference proteome</keyword>
<proteinExistence type="predicted"/>
<evidence type="ECO:0000313" key="2">
    <source>
        <dbReference type="Proteomes" id="UP001422759"/>
    </source>
</evidence>
<dbReference type="EMBL" id="BAAANT010000001">
    <property type="protein sequence ID" value="GAA2129549.1"/>
    <property type="molecule type" value="Genomic_DNA"/>
</dbReference>
<accession>A0ABP5KDL8</accession>
<organism evidence="1 2">
    <name type="scientific">Kitasatospora kazusensis</name>
    <dbReference type="NCBI Taxonomy" id="407974"/>
    <lineage>
        <taxon>Bacteria</taxon>
        <taxon>Bacillati</taxon>
        <taxon>Actinomycetota</taxon>
        <taxon>Actinomycetes</taxon>
        <taxon>Kitasatosporales</taxon>
        <taxon>Streptomycetaceae</taxon>
        <taxon>Kitasatospora</taxon>
    </lineage>
</organism>